<keyword evidence="10" id="KW-0325">Glycoprotein</keyword>
<dbReference type="GO" id="GO:0008284">
    <property type="term" value="P:positive regulation of cell population proliferation"/>
    <property type="evidence" value="ECO:0007669"/>
    <property type="project" value="Ensembl"/>
</dbReference>
<dbReference type="Ensembl" id="ENSRFET00010027713.1">
    <property type="protein sequence ID" value="ENSRFEP00010025499.1"/>
    <property type="gene ID" value="ENSRFEG00010016947.1"/>
</dbReference>
<dbReference type="InterPro" id="IPR003961">
    <property type="entry name" value="FN3_dom"/>
</dbReference>
<evidence type="ECO:0000256" key="14">
    <source>
        <dbReference type="SAM" id="MobiDB-lite"/>
    </source>
</evidence>
<evidence type="ECO:0000256" key="10">
    <source>
        <dbReference type="ARBA" id="ARBA00023180"/>
    </source>
</evidence>
<evidence type="ECO:0000256" key="15">
    <source>
        <dbReference type="SAM" id="Phobius"/>
    </source>
</evidence>
<dbReference type="FunFam" id="2.60.40.10:FF:001286">
    <property type="entry name" value="Oncostatin-M-specific receptor subunit beta"/>
    <property type="match status" value="1"/>
</dbReference>
<dbReference type="Pfam" id="PF25552">
    <property type="entry name" value="LIFR_D4"/>
    <property type="match status" value="1"/>
</dbReference>
<dbReference type="PROSITE" id="PS50853">
    <property type="entry name" value="FN3"/>
    <property type="match status" value="3"/>
</dbReference>
<evidence type="ECO:0000313" key="20">
    <source>
        <dbReference type="Proteomes" id="UP000472240"/>
    </source>
</evidence>
<evidence type="ECO:0000256" key="13">
    <source>
        <dbReference type="ARBA" id="ARBA00079310"/>
    </source>
</evidence>
<dbReference type="InterPro" id="IPR013783">
    <property type="entry name" value="Ig-like_fold"/>
</dbReference>
<reference evidence="18 21" key="4">
    <citation type="journal article" date="2020" name="Nature">
        <title>Six reference-quality genomes reveal evolution of bat adaptations.</title>
        <authorList>
            <person name="Jebb D."/>
            <person name="Huang Z."/>
            <person name="Pippel M."/>
            <person name="Hughes G.M."/>
            <person name="Lavrichenko K."/>
            <person name="Devanna P."/>
            <person name="Winkler S."/>
            <person name="Jermiin L.S."/>
            <person name="Skirmuntt E.C."/>
            <person name="Katzourakis A."/>
            <person name="Burkitt-Gray L."/>
            <person name="Ray D.A."/>
            <person name="Sullivan K.A.M."/>
            <person name="Roscito J.G."/>
            <person name="Kirilenko B.M."/>
            <person name="Davalos L.M."/>
            <person name="Corthals A.P."/>
            <person name="Power M.L."/>
            <person name="Jones G."/>
            <person name="Ransome R.D."/>
            <person name="Dechmann D.K.N."/>
            <person name="Locatelli A.G."/>
            <person name="Puechmaille S.J."/>
            <person name="Fedrigo O."/>
            <person name="Jarvis E.D."/>
            <person name="Hiller M."/>
            <person name="Vernes S.C."/>
            <person name="Myers E.W."/>
            <person name="Teeling E.C."/>
        </authorList>
    </citation>
    <scope>NUCLEOTIDE SEQUENCE [LARGE SCALE GENOMIC DNA]</scope>
    <source>
        <strain evidence="18">MRhiFer1</strain>
        <tissue evidence="18">Lung</tissue>
    </source>
</reference>
<evidence type="ECO:0000256" key="8">
    <source>
        <dbReference type="ARBA" id="ARBA00023157"/>
    </source>
</evidence>
<dbReference type="PANTHER" id="PTHR48423">
    <property type="entry name" value="INTERLEUKIN-27 RECEPTOR SUBUNIT ALPHA"/>
    <property type="match status" value="1"/>
</dbReference>
<dbReference type="FunFam" id="2.60.40.10:FF:000607">
    <property type="entry name" value="Leukemia inhibitory factor receptor"/>
    <property type="match status" value="1"/>
</dbReference>
<dbReference type="OrthoDB" id="6382334at2759"/>
<dbReference type="GeneID" id="117025195"/>
<feature type="domain" description="Fibronectin type-III" evidence="17">
    <location>
        <begin position="617"/>
        <end position="728"/>
    </location>
</feature>
<dbReference type="CDD" id="cd00063">
    <property type="entry name" value="FN3"/>
    <property type="match status" value="3"/>
</dbReference>
<evidence type="ECO:0000256" key="5">
    <source>
        <dbReference type="ARBA" id="ARBA00022737"/>
    </source>
</evidence>
<keyword evidence="3 15" id="KW-0812">Transmembrane</keyword>
<protein>
    <recommendedName>
        <fullName evidence="12">Oncostatin-M-specific receptor subunit beta</fullName>
    </recommendedName>
    <alternativeName>
        <fullName evidence="13">Interleukin-31 receptor subunit beta</fullName>
    </alternativeName>
</protein>
<accession>A0A671FP69</accession>
<reference evidence="19" key="5">
    <citation type="submission" date="2025-05" db="UniProtKB">
        <authorList>
            <consortium name="Ensembl"/>
        </authorList>
    </citation>
    <scope>IDENTIFICATION</scope>
</reference>
<dbReference type="FunFam" id="2.60.40.10:FF:001289">
    <property type="entry name" value="Oncostatin-M-specific receptor subunit beta"/>
    <property type="match status" value="1"/>
</dbReference>
<evidence type="ECO:0000256" key="9">
    <source>
        <dbReference type="ARBA" id="ARBA00023170"/>
    </source>
</evidence>
<dbReference type="Proteomes" id="UP000585614">
    <property type="component" value="Unassembled WGS sequence"/>
</dbReference>
<evidence type="ECO:0000256" key="7">
    <source>
        <dbReference type="ARBA" id="ARBA00023136"/>
    </source>
</evidence>
<dbReference type="FunFam" id="2.60.40.10:FF:000738">
    <property type="entry name" value="Leukemia inhibitory factor receptor"/>
    <property type="match status" value="1"/>
</dbReference>
<reference evidence="19 20" key="1">
    <citation type="journal article" date="2015" name="Annu Rev Anim Biosci">
        <title>The Genome 10K Project: a way forward.</title>
        <authorList>
            <person name="Koepfli K.P."/>
            <person name="Paten B."/>
            <person name="O'Brien S.J."/>
            <person name="Koepfli K.P."/>
            <person name="Paten B."/>
            <person name="Antunes A."/>
            <person name="Belov K."/>
            <person name="Bustamante C."/>
            <person name="Castoe T.A."/>
            <person name="Clawson H."/>
            <person name="Crawford A.J."/>
            <person name="Diekhans M."/>
            <person name="Distel D."/>
            <person name="Durbin R."/>
            <person name="Earl D."/>
            <person name="Fujita M.K."/>
            <person name="Gamble T."/>
            <person name="Georges A."/>
            <person name="Gemmell N."/>
            <person name="Gilbert M.T."/>
            <person name="Graves J.M."/>
            <person name="Green R.E."/>
            <person name="Hickey G."/>
            <person name="Jarvis E.D."/>
            <person name="Johnson W."/>
            <person name="Komissarov A."/>
            <person name="Korf I."/>
            <person name="Kuhn R."/>
            <person name="Larkin D.M."/>
            <person name="Lewin H."/>
            <person name="Lopez J.V."/>
            <person name="Ma J."/>
            <person name="Marques-Bonet T."/>
            <person name="Miller W."/>
            <person name="Murphy R."/>
            <person name="Pevzner P."/>
            <person name="Shapiro B."/>
            <person name="Steiner C."/>
            <person name="Tamazian G."/>
            <person name="Venkatesh B."/>
            <person name="Wang J."/>
            <person name="Wayne R."/>
            <person name="Wiley E."/>
            <person name="Yang H."/>
            <person name="Zhang G."/>
            <person name="Haussler D."/>
            <person name="Ryder O."/>
            <person name="O'Brien S.J."/>
        </authorList>
    </citation>
    <scope>NUCLEOTIDE SEQUENCE</scope>
</reference>
<feature type="domain" description="Fibronectin type-III" evidence="17">
    <location>
        <begin position="328"/>
        <end position="422"/>
    </location>
</feature>
<dbReference type="Pfam" id="PF21177">
    <property type="entry name" value="LIF-R_Ig-like"/>
    <property type="match status" value="1"/>
</dbReference>
<feature type="chain" id="PRO_5044626601" description="Oncostatin-M-specific receptor subunit beta" evidence="16">
    <location>
        <begin position="28"/>
        <end position="971"/>
    </location>
</feature>
<evidence type="ECO:0000313" key="18">
    <source>
        <dbReference type="EMBL" id="KAF6357340.1"/>
    </source>
</evidence>
<dbReference type="GeneTree" id="ENSGT00940000160851"/>
<dbReference type="FunFam" id="2.60.40.10:FF:000657">
    <property type="entry name" value="Leukemia inhibitory factor receptor"/>
    <property type="match status" value="1"/>
</dbReference>
<evidence type="ECO:0000313" key="21">
    <source>
        <dbReference type="Proteomes" id="UP000585614"/>
    </source>
</evidence>
<dbReference type="InterPro" id="IPR036116">
    <property type="entry name" value="FN3_sf"/>
</dbReference>
<evidence type="ECO:0000256" key="16">
    <source>
        <dbReference type="SAM" id="SignalP"/>
    </source>
</evidence>
<dbReference type="Proteomes" id="UP000472240">
    <property type="component" value="Chromosome 7"/>
</dbReference>
<evidence type="ECO:0000256" key="2">
    <source>
        <dbReference type="ARBA" id="ARBA00008921"/>
    </source>
</evidence>
<dbReference type="InterPro" id="IPR003529">
    <property type="entry name" value="Hematopoietin_rcpt_Gp130_CS"/>
</dbReference>
<keyword evidence="9 18" id="KW-0675">Receptor</keyword>
<keyword evidence="6 15" id="KW-1133">Transmembrane helix</keyword>
<dbReference type="EMBL" id="JACAGC010000007">
    <property type="protein sequence ID" value="KAF6357340.1"/>
    <property type="molecule type" value="Genomic_DNA"/>
</dbReference>
<dbReference type="GO" id="GO:0019838">
    <property type="term" value="F:growth factor binding"/>
    <property type="evidence" value="ECO:0007669"/>
    <property type="project" value="Ensembl"/>
</dbReference>
<name>A0A671FP69_RHIFE</name>
<dbReference type="GO" id="GO:0016324">
    <property type="term" value="C:apical plasma membrane"/>
    <property type="evidence" value="ECO:0007669"/>
    <property type="project" value="Ensembl"/>
</dbReference>
<gene>
    <name evidence="19" type="primary">OSMR</name>
    <name evidence="18" type="ORF">mRhiFer1_012445</name>
</gene>
<evidence type="ECO:0000256" key="3">
    <source>
        <dbReference type="ARBA" id="ARBA00022692"/>
    </source>
</evidence>
<keyword evidence="5" id="KW-0677">Repeat</keyword>
<dbReference type="RefSeq" id="XP_032966892.1">
    <property type="nucleotide sequence ID" value="XM_033111001.1"/>
</dbReference>
<dbReference type="InterPro" id="IPR048497">
    <property type="entry name" value="LIF-R-like_Ig-like"/>
</dbReference>
<keyword evidence="7 15" id="KW-0472">Membrane</keyword>
<feature type="transmembrane region" description="Helical" evidence="15">
    <location>
        <begin position="732"/>
        <end position="753"/>
    </location>
</feature>
<dbReference type="GO" id="GO:0005900">
    <property type="term" value="C:oncostatin-M receptor complex"/>
    <property type="evidence" value="ECO:0007669"/>
    <property type="project" value="Ensembl"/>
</dbReference>
<proteinExistence type="inferred from homology"/>
<dbReference type="PANTHER" id="PTHR48423:SF1">
    <property type="entry name" value="INTERLEUKIN-27 RECEPTOR SUBUNIT ALPHA"/>
    <property type="match status" value="1"/>
</dbReference>
<reference evidence="19 20" key="2">
    <citation type="journal article" date="2018" name="Annu Rev Anim Biosci">
        <title>Bat Biology, Genomes, and the Bat1K Project: To Generate Chromosome-Level Genomes for All Living Bat Species.</title>
        <authorList>
            <person name="Teeling E.C."/>
            <person name="Vernes S.C."/>
            <person name="Davalos L.M."/>
            <person name="Ray D.A."/>
            <person name="Gilbert M.T.P."/>
            <person name="Myers E."/>
        </authorList>
    </citation>
    <scope>NUCLEOTIDE SEQUENCE</scope>
</reference>
<comment type="subunit">
    <text evidence="11">Heterodimer composed of OSMR and IL6ST (type II OSM receptor). Heterodimer with IL31RA to form the IL31 receptor.</text>
</comment>
<keyword evidence="20" id="KW-1185">Reference proteome</keyword>
<dbReference type="InterPro" id="IPR052672">
    <property type="entry name" value="Type1_Cytokine_Rcpt_Type2"/>
</dbReference>
<comment type="similarity">
    <text evidence="2">Belongs to the type I cytokine receptor family. Type 2 subfamily.</text>
</comment>
<dbReference type="FunFam" id="2.60.40.10:FF:001148">
    <property type="entry name" value="oncostatin-M-specific receptor subunit beta"/>
    <property type="match status" value="1"/>
</dbReference>
<evidence type="ECO:0000256" key="12">
    <source>
        <dbReference type="ARBA" id="ARBA00071726"/>
    </source>
</evidence>
<evidence type="ECO:0000256" key="11">
    <source>
        <dbReference type="ARBA" id="ARBA00064786"/>
    </source>
</evidence>
<keyword evidence="8" id="KW-1015">Disulfide bond</keyword>
<dbReference type="FunFam" id="2.60.40.10:FF:000578">
    <property type="entry name" value="Leukemia inhibitory factor receptor"/>
    <property type="match status" value="1"/>
</dbReference>
<feature type="signal peptide" evidence="16">
    <location>
        <begin position="1"/>
        <end position="27"/>
    </location>
</feature>
<dbReference type="KEGG" id="rfq:117025195"/>
<reference evidence="19 20" key="3">
    <citation type="submission" date="2018-12" db="EMBL/GenBank/DDBJ databases">
        <title>G10K-VGP greater horseshoe bat female genome, primary haplotype.</title>
        <authorList>
            <person name="Teeling E."/>
            <person name="Myers G."/>
            <person name="Vernes S."/>
            <person name="Pippel M."/>
            <person name="Winkler S."/>
            <person name="Fedrigo O."/>
            <person name="Rhie A."/>
            <person name="Koren S."/>
            <person name="Phillippy A."/>
            <person name="Lewin H."/>
            <person name="Damas J."/>
            <person name="Howe K."/>
            <person name="Mountcastle J."/>
            <person name="Jarvis E.D."/>
        </authorList>
    </citation>
    <scope>NUCLEOTIDE SEQUENCE [LARGE SCALE GENOMIC DNA]</scope>
</reference>
<feature type="compositionally biased region" description="Low complexity" evidence="14">
    <location>
        <begin position="949"/>
        <end position="960"/>
    </location>
</feature>
<dbReference type="Pfam" id="PF17971">
    <property type="entry name" value="LIFR_D2"/>
    <property type="match status" value="1"/>
</dbReference>
<dbReference type="OMA" id="GKMMQYN"/>
<sequence length="971" mass="109703">MALFAVVQAAFLLTLLSFRTYQSEVLSEPLPWTPESLEVSINSAQQCLYLQWRVHNLTHHQELKMVFQIEISRIETSNVIWVENYSIPVTWNQVLHWSWESKLPLECVTHFVRIRSLVADASIPEPRFWSNWSSWEEVDAQKSLGQDPLFVFPKDKLVEEGSNVTICYVSRSPESNISCAMEDVPIHGKRLSPNVSVFILNDVRFIRETGTNIYCLNPSNMSGIILYVSKVLEEPKDFSCETQDLKSLNCTWDPGHDTTLRHQSSQRYTLFESFSGKTKLCEHKKWCHWQVAPDSQETYNLTLTAENQLRRRSVSILFNLTHRVHPMKPFNVFLKSISATNATMTWKVHPVGNYSTLLCQVALHGEGKVIQQHNVSVKVKSQYFLSELEPVTEYVTRVRCAAANHFWKWSEWIGQTFTTLEAAPSEAPDVWRNVKSVLGSHIVTLFWRPLSKSHAHGKILFYNVVIENLDKPSSVKLLSIPAPANGTELTLDQCSYQIHVTANNSVGTSPASIIVISRDPGNKNVEEGRIQGTEDGFSLSWKPQSGDVIGYVVDWYPQDPRCQLQWKNLDPNTTSTVIRSDAFRPGIRYNFRIYEISTERIAYLLEKKTGYAQELAPSENPQVAVSNLTSHSFSLSWKDYSTDSQSSFIQGYHVYLKPKEEQCHPGFEKVVLSDDSVCCQYKIDNPEQKTFVVENLQPESFYEFLVTPYTSVGEGPHDAFTKVTIPDEYSHVLIRIILPMIFCLLLLMVLCYLTSQWMKEKCYPDIPDPYKSSVLSLIKYKENHHPTIMNVNDCVPDAIEVVNKLEGSKIQFLGARKSLTEMEFTKPAYLYLLPTENYSGPGPCICFENFTYNQAASDSGSCGHVPVLLKTPPSQLALLTSPENLLKTLEQNYVNSSGGSPAGETSLNYVSQLASHMSGDKDSLPTNPPGPALCSEYRTQMAVSLGLASPSPSENSSLSSVTLLDQGEPRR</sequence>
<dbReference type="InterPro" id="IPR040817">
    <property type="entry name" value="LIFR_D2"/>
</dbReference>
<evidence type="ECO:0000256" key="1">
    <source>
        <dbReference type="ARBA" id="ARBA00004479"/>
    </source>
</evidence>
<evidence type="ECO:0000259" key="17">
    <source>
        <dbReference type="PROSITE" id="PS50853"/>
    </source>
</evidence>
<comment type="subcellular location">
    <subcellularLocation>
        <location evidence="1">Membrane</location>
        <topology evidence="1">Single-pass type I membrane protein</topology>
    </subcellularLocation>
</comment>
<dbReference type="SUPFAM" id="SSF49265">
    <property type="entry name" value="Fibronectin type III"/>
    <property type="match status" value="3"/>
</dbReference>
<evidence type="ECO:0000256" key="6">
    <source>
        <dbReference type="ARBA" id="ARBA00022989"/>
    </source>
</evidence>
<evidence type="ECO:0000256" key="4">
    <source>
        <dbReference type="ARBA" id="ARBA00022729"/>
    </source>
</evidence>
<keyword evidence="4 16" id="KW-0732">Signal</keyword>
<dbReference type="CTD" id="9180"/>
<evidence type="ECO:0000313" key="19">
    <source>
        <dbReference type="Ensembl" id="ENSRFEP00010025499.1"/>
    </source>
</evidence>
<dbReference type="GO" id="GO:0004924">
    <property type="term" value="F:oncostatin-M receptor activity"/>
    <property type="evidence" value="ECO:0007669"/>
    <property type="project" value="Ensembl"/>
</dbReference>
<dbReference type="PROSITE" id="PS01353">
    <property type="entry name" value="HEMATOPO_REC_L_F2"/>
    <property type="match status" value="1"/>
</dbReference>
<organism evidence="19 20">
    <name type="scientific">Rhinolophus ferrumequinum</name>
    <name type="common">Greater horseshoe bat</name>
    <dbReference type="NCBI Taxonomy" id="59479"/>
    <lineage>
        <taxon>Eukaryota</taxon>
        <taxon>Metazoa</taxon>
        <taxon>Chordata</taxon>
        <taxon>Craniata</taxon>
        <taxon>Vertebrata</taxon>
        <taxon>Euteleostomi</taxon>
        <taxon>Mammalia</taxon>
        <taxon>Eutheria</taxon>
        <taxon>Laurasiatheria</taxon>
        <taxon>Chiroptera</taxon>
        <taxon>Yinpterochiroptera</taxon>
        <taxon>Rhinolophoidea</taxon>
        <taxon>Rhinolophidae</taxon>
        <taxon>Rhinolophinae</taxon>
        <taxon>Rhinolophus</taxon>
    </lineage>
</organism>
<dbReference type="Pfam" id="PF00041">
    <property type="entry name" value="fn3"/>
    <property type="match status" value="2"/>
</dbReference>
<dbReference type="AlphaFoldDB" id="A0A671FP69"/>
<feature type="domain" description="Fibronectin type-III" evidence="17">
    <location>
        <begin position="427"/>
        <end position="522"/>
    </location>
</feature>
<dbReference type="SMART" id="SM00060">
    <property type="entry name" value="FN3"/>
    <property type="match status" value="4"/>
</dbReference>
<dbReference type="Gene3D" id="2.60.40.10">
    <property type="entry name" value="Immunoglobulins"/>
    <property type="match status" value="7"/>
</dbReference>
<feature type="region of interest" description="Disordered" evidence="14">
    <location>
        <begin position="945"/>
        <end position="971"/>
    </location>
</feature>